<feature type="region of interest" description="Disordered" evidence="1">
    <location>
        <begin position="1"/>
        <end position="22"/>
    </location>
</feature>
<keyword evidence="3" id="KW-1185">Reference proteome</keyword>
<name>A0A1U9ZVH8_9ACTN</name>
<evidence type="ECO:0000313" key="3">
    <source>
        <dbReference type="Proteomes" id="UP000190797"/>
    </source>
</evidence>
<evidence type="ECO:0000256" key="1">
    <source>
        <dbReference type="SAM" id="MobiDB-lite"/>
    </source>
</evidence>
<dbReference type="AlphaFoldDB" id="A0A1U9ZVH8"/>
<proteinExistence type="predicted"/>
<dbReference type="Proteomes" id="UP000190797">
    <property type="component" value="Chromosome"/>
</dbReference>
<reference evidence="3" key="1">
    <citation type="journal article" date="2017" name="Med. Chem. Commun.">
        <title>Nonomuraea sp. ATCC 55076 harbours the largest actinomycete chromosome to date and the kistamicin biosynthetic gene cluster.</title>
        <authorList>
            <person name="Nazari B."/>
            <person name="Forneris C.C."/>
            <person name="Gibson M.I."/>
            <person name="Moon K."/>
            <person name="Schramma K.R."/>
            <person name="Seyedsayamdost M.R."/>
        </authorList>
    </citation>
    <scope>NUCLEOTIDE SEQUENCE [LARGE SCALE GENOMIC DNA]</scope>
    <source>
        <strain evidence="3">ATCC 55076</strain>
    </source>
</reference>
<dbReference type="KEGG" id="noa:BKM31_11110"/>
<dbReference type="RefSeq" id="WP_080038088.1">
    <property type="nucleotide sequence ID" value="NZ_CP017717.1"/>
</dbReference>
<protein>
    <recommendedName>
        <fullName evidence="4">Membrane lipoprotein</fullName>
    </recommendedName>
</protein>
<feature type="region of interest" description="Disordered" evidence="1">
    <location>
        <begin position="161"/>
        <end position="201"/>
    </location>
</feature>
<dbReference type="EMBL" id="CP017717">
    <property type="protein sequence ID" value="AQZ61948.1"/>
    <property type="molecule type" value="Genomic_DNA"/>
</dbReference>
<evidence type="ECO:0000313" key="2">
    <source>
        <dbReference type="EMBL" id="AQZ61948.1"/>
    </source>
</evidence>
<gene>
    <name evidence="2" type="ORF">BKM31_11110</name>
</gene>
<organism evidence="2 3">
    <name type="scientific">[Actinomadura] parvosata subsp. kistnae</name>
    <dbReference type="NCBI Taxonomy" id="1909395"/>
    <lineage>
        <taxon>Bacteria</taxon>
        <taxon>Bacillati</taxon>
        <taxon>Actinomycetota</taxon>
        <taxon>Actinomycetes</taxon>
        <taxon>Streptosporangiales</taxon>
        <taxon>Streptosporangiaceae</taxon>
        <taxon>Nonomuraea</taxon>
    </lineage>
</organism>
<dbReference type="STRING" id="1909395.BKM31_11110"/>
<sequence length="201" mass="20690">MTGKEHGGVKPPAGYRDPKSAGLASRSRATLAAAALVVAGCGSGAALSQEAIDRARTQGVAPELMYVVDLPGFELAEQSVGGVGEDGFGAVYTGPGGEQVELRVDRTPYECVGTCERDDGGGWYTVHEGRQAYVAVRKDHYVKLVCPVGQVDRAVLKRAAEAARPVVGDGTTPAPPPSPVRRGDLPQNGDGAPIQRTGPGG</sequence>
<evidence type="ECO:0008006" key="4">
    <source>
        <dbReference type="Google" id="ProtNLM"/>
    </source>
</evidence>
<dbReference type="OrthoDB" id="4828536at2"/>
<accession>A0A1U9ZVH8</accession>